<dbReference type="InterPro" id="IPR055438">
    <property type="entry name" value="AstE_AspA_cat"/>
</dbReference>
<evidence type="ECO:0000313" key="7">
    <source>
        <dbReference type="Proteomes" id="UP000603912"/>
    </source>
</evidence>
<evidence type="ECO:0000256" key="2">
    <source>
        <dbReference type="ARBA" id="ARBA00022723"/>
    </source>
</evidence>
<comment type="cofactor">
    <cofactor evidence="1">
        <name>Zn(2+)</name>
        <dbReference type="ChEBI" id="CHEBI:29105"/>
    </cofactor>
</comment>
<evidence type="ECO:0000313" key="6">
    <source>
        <dbReference type="EMBL" id="GGH24255.1"/>
    </source>
</evidence>
<keyword evidence="2" id="KW-0479">Metal-binding</keyword>
<evidence type="ECO:0000259" key="5">
    <source>
        <dbReference type="Pfam" id="PF24827"/>
    </source>
</evidence>
<evidence type="ECO:0000256" key="1">
    <source>
        <dbReference type="ARBA" id="ARBA00001947"/>
    </source>
</evidence>
<protein>
    <submittedName>
        <fullName evidence="6">Succinylglutamate desuccinylase/aspartoacylase</fullName>
    </submittedName>
</protein>
<keyword evidence="3" id="KW-0378">Hydrolase</keyword>
<dbReference type="PANTHER" id="PTHR37326:SF1">
    <property type="entry name" value="BLL3975 PROTEIN"/>
    <property type="match status" value="1"/>
</dbReference>
<keyword evidence="4" id="KW-0862">Zinc</keyword>
<keyword evidence="7" id="KW-1185">Reference proteome</keyword>
<dbReference type="RefSeq" id="WP_188518587.1">
    <property type="nucleotide sequence ID" value="NZ_BMES01000002.1"/>
</dbReference>
<organism evidence="6 7">
    <name type="scientific">Alsobacter metallidurans</name>
    <dbReference type="NCBI Taxonomy" id="340221"/>
    <lineage>
        <taxon>Bacteria</taxon>
        <taxon>Pseudomonadati</taxon>
        <taxon>Pseudomonadota</taxon>
        <taxon>Alphaproteobacteria</taxon>
        <taxon>Hyphomicrobiales</taxon>
        <taxon>Alsobacteraceae</taxon>
        <taxon>Alsobacter</taxon>
    </lineage>
</organism>
<dbReference type="InterPro" id="IPR053138">
    <property type="entry name" value="N-alpha-Ac-DABA_deacetylase"/>
</dbReference>
<evidence type="ECO:0000256" key="3">
    <source>
        <dbReference type="ARBA" id="ARBA00022801"/>
    </source>
</evidence>
<accession>A0A917I832</accession>
<dbReference type="PANTHER" id="PTHR37326">
    <property type="entry name" value="BLL3975 PROTEIN"/>
    <property type="match status" value="1"/>
</dbReference>
<evidence type="ECO:0000256" key="4">
    <source>
        <dbReference type="ARBA" id="ARBA00022833"/>
    </source>
</evidence>
<sequence length="371" mass="38953">MAVEFIDLQSDLPGARQSLAVHRFGVPGARPLVYVQGALHADEIPGMAAARALADRLEALDRQGRVRGEIVVVPVANPIGLGQRIHGHAHGRFDLATGVNFNRGYAALTDRLAQRLEGRLGADEDANRALIREAMRLEIAVIEAVSATDRLKRTLLSLAAPADVVLDLHCDSEAVVHLYTLTPFADRIGTLGRLLGAQAILLAVESGDEPFDEAASRPWLELRDRFPGAAIPLGCFAVTVELRGQQDVDAATVAADADALVAFLVHEGAIEGALPDLPDGRCEPTPLAASEPLTASTSGIVMFHAAPGDRLEAGALVAVIVDPVTGAQTEVRCQSAGLLYARSAARFAVPGQRLGKVAGSAVTRSGKLLSP</sequence>
<dbReference type="GO" id="GO:0046872">
    <property type="term" value="F:metal ion binding"/>
    <property type="evidence" value="ECO:0007669"/>
    <property type="project" value="UniProtKB-KW"/>
</dbReference>
<reference evidence="6" key="1">
    <citation type="journal article" date="2014" name="Int. J. Syst. Evol. Microbiol.">
        <title>Complete genome sequence of Corynebacterium casei LMG S-19264T (=DSM 44701T), isolated from a smear-ripened cheese.</title>
        <authorList>
            <consortium name="US DOE Joint Genome Institute (JGI-PGF)"/>
            <person name="Walter F."/>
            <person name="Albersmeier A."/>
            <person name="Kalinowski J."/>
            <person name="Ruckert C."/>
        </authorList>
    </citation>
    <scope>NUCLEOTIDE SEQUENCE</scope>
    <source>
        <strain evidence="6">CGMCC 1.12214</strain>
    </source>
</reference>
<feature type="domain" description="Succinylglutamate desuccinylase/Aspartoacylase catalytic" evidence="5">
    <location>
        <begin position="31"/>
        <end position="264"/>
    </location>
</feature>
<dbReference type="CDD" id="cd06250">
    <property type="entry name" value="M14_PaAOTO_like"/>
    <property type="match status" value="1"/>
</dbReference>
<dbReference type="Proteomes" id="UP000603912">
    <property type="component" value="Unassembled WGS sequence"/>
</dbReference>
<name>A0A917I832_9HYPH</name>
<comment type="caution">
    <text evidence="6">The sequence shown here is derived from an EMBL/GenBank/DDBJ whole genome shotgun (WGS) entry which is preliminary data.</text>
</comment>
<proteinExistence type="predicted"/>
<dbReference type="GO" id="GO:0016788">
    <property type="term" value="F:hydrolase activity, acting on ester bonds"/>
    <property type="evidence" value="ECO:0007669"/>
    <property type="project" value="InterPro"/>
</dbReference>
<dbReference type="Gene3D" id="3.40.630.10">
    <property type="entry name" value="Zn peptidases"/>
    <property type="match status" value="1"/>
</dbReference>
<gene>
    <name evidence="6" type="ORF">GCM10007036_30530</name>
</gene>
<dbReference type="SUPFAM" id="SSF53187">
    <property type="entry name" value="Zn-dependent exopeptidases"/>
    <property type="match status" value="1"/>
</dbReference>
<dbReference type="Pfam" id="PF24827">
    <property type="entry name" value="AstE_AspA_cat"/>
    <property type="match status" value="1"/>
</dbReference>
<dbReference type="AlphaFoldDB" id="A0A917I832"/>
<dbReference type="EMBL" id="BMES01000002">
    <property type="protein sequence ID" value="GGH24255.1"/>
    <property type="molecule type" value="Genomic_DNA"/>
</dbReference>
<reference evidence="6" key="2">
    <citation type="submission" date="2020-09" db="EMBL/GenBank/DDBJ databases">
        <authorList>
            <person name="Sun Q."/>
            <person name="Zhou Y."/>
        </authorList>
    </citation>
    <scope>NUCLEOTIDE SEQUENCE</scope>
    <source>
        <strain evidence="6">CGMCC 1.12214</strain>
    </source>
</reference>